<organism evidence="1 2">
    <name type="scientific">Dyadobacter sediminis</name>
    <dbReference type="NCBI Taxonomy" id="1493691"/>
    <lineage>
        <taxon>Bacteria</taxon>
        <taxon>Pseudomonadati</taxon>
        <taxon>Bacteroidota</taxon>
        <taxon>Cytophagia</taxon>
        <taxon>Cytophagales</taxon>
        <taxon>Spirosomataceae</taxon>
        <taxon>Dyadobacter</taxon>
    </lineage>
</organism>
<proteinExistence type="predicted"/>
<dbReference type="Proteomes" id="UP000309788">
    <property type="component" value="Unassembled WGS sequence"/>
</dbReference>
<dbReference type="AlphaFoldDB" id="A0A5R9KIT7"/>
<sequence>MQLILKTCFHRTSCFTRGIVSWLKPLKVDGCIFKLQTSICTLLLLVVFFLPAQSLLGQLSVQWDKTLGGPDDDYLWTAQQTSDGGYILGGQSEHYSGLTGDRSKPSQGRTDYWLVKLAKDGRKEWDKSYGGSEIDIIDFVRQRTGLLGCKIGANGSKEWDKIFGGNGEDNLNSIIQSLDGGYMLCGTSKSEKSGDKSQGTKGISDTWIVKITASGTKQWDKTLGGKKYMKYGSYNGDSELKILKQEANGNYIHLLNSSGQSYQIAAVQKAIAGQKAEVDISGLSLSSGIYMLKIESEAASEVIKLLVTQ</sequence>
<evidence type="ECO:0000313" key="2">
    <source>
        <dbReference type="Proteomes" id="UP000309788"/>
    </source>
</evidence>
<evidence type="ECO:0000313" key="1">
    <source>
        <dbReference type="EMBL" id="TLU96029.1"/>
    </source>
</evidence>
<reference evidence="1 2" key="1">
    <citation type="submission" date="2019-05" db="EMBL/GenBank/DDBJ databases">
        <authorList>
            <person name="Qu J.-H."/>
        </authorList>
    </citation>
    <scope>NUCLEOTIDE SEQUENCE [LARGE SCALE GENOMIC DNA]</scope>
    <source>
        <strain evidence="1 2">Z12</strain>
    </source>
</reference>
<gene>
    <name evidence="1" type="ORF">FEM55_02450</name>
</gene>
<accession>A0A5R9KIT7</accession>
<keyword evidence="2" id="KW-1185">Reference proteome</keyword>
<dbReference type="InterPro" id="IPR026444">
    <property type="entry name" value="Secre_tail"/>
</dbReference>
<protein>
    <submittedName>
        <fullName evidence="1">T9SS type A sorting domain-containing protein</fullName>
    </submittedName>
</protein>
<dbReference type="EMBL" id="VCEI01000011">
    <property type="protein sequence ID" value="TLU96029.1"/>
    <property type="molecule type" value="Genomic_DNA"/>
</dbReference>
<dbReference type="PANTHER" id="PTHR42754:SF1">
    <property type="entry name" value="LIPOPROTEIN"/>
    <property type="match status" value="1"/>
</dbReference>
<name>A0A5R9KIT7_9BACT</name>
<dbReference type="OrthoDB" id="9811934at2"/>
<comment type="caution">
    <text evidence="1">The sequence shown here is derived from an EMBL/GenBank/DDBJ whole genome shotgun (WGS) entry which is preliminary data.</text>
</comment>
<dbReference type="PANTHER" id="PTHR42754">
    <property type="entry name" value="ENDOGLUCANASE"/>
    <property type="match status" value="1"/>
</dbReference>
<dbReference type="NCBIfam" id="TIGR04183">
    <property type="entry name" value="Por_Secre_tail"/>
    <property type="match status" value="1"/>
</dbReference>